<dbReference type="Proteomes" id="UP000747110">
    <property type="component" value="Unassembled WGS sequence"/>
</dbReference>
<dbReference type="EMBL" id="BNCP01000017">
    <property type="protein sequence ID" value="GIL80056.1"/>
    <property type="molecule type" value="Genomic_DNA"/>
</dbReference>
<sequence>DDAEASREDREVPAAAISSGAAPASASASASAAARNSGGGSEGSGLGDESPDAVVWLCELVLEEVVRLGSPGRGSLDTSEGRVRAYAAELCKTPMRLLPGLPVVNSATCPAVLSTIRRLAYLGRRAVLTAGESLVKTVVPDTAYKKLQEFVRMLEGLQQVKTAPLSEKDATAVLQALREQLKDRLEELPSLEDVTADLAPDDEWDVLAVDTSQGGAAGRARGEKVDQARAKKRGPGTKGAKSGATKSRSGTTTTTTTTRTRQTGKAAASRGTTNSRRTNACNAADTDDDSEFDQGCGGAGAHTDTDMVSEDDDGYGRESAAAAASAATKGAGNRVRSAVATAAARPAASQDTTAASDVGTQPGRRSTRAAAAKASEKLEALRSN</sequence>
<organism evidence="2 3">
    <name type="scientific">Volvox reticuliferus</name>
    <dbReference type="NCBI Taxonomy" id="1737510"/>
    <lineage>
        <taxon>Eukaryota</taxon>
        <taxon>Viridiplantae</taxon>
        <taxon>Chlorophyta</taxon>
        <taxon>core chlorophytes</taxon>
        <taxon>Chlorophyceae</taxon>
        <taxon>CS clade</taxon>
        <taxon>Chlamydomonadales</taxon>
        <taxon>Volvocaceae</taxon>
        <taxon>Volvox</taxon>
    </lineage>
</organism>
<dbReference type="AlphaFoldDB" id="A0A8J4FKF1"/>
<feature type="compositionally biased region" description="Basic and acidic residues" evidence="1">
    <location>
        <begin position="1"/>
        <end position="12"/>
    </location>
</feature>
<reference evidence="2" key="1">
    <citation type="journal article" date="2021" name="Proc. Natl. Acad. Sci. U.S.A.">
        <title>Three genomes in the algal genus Volvox reveal the fate of a haploid sex-determining region after a transition to homothallism.</title>
        <authorList>
            <person name="Yamamoto K."/>
            <person name="Hamaji T."/>
            <person name="Kawai-Toyooka H."/>
            <person name="Matsuzaki R."/>
            <person name="Takahashi F."/>
            <person name="Nishimura Y."/>
            <person name="Kawachi M."/>
            <person name="Noguchi H."/>
            <person name="Minakuchi Y."/>
            <person name="Umen J.G."/>
            <person name="Toyoda A."/>
            <person name="Nozaki H."/>
        </authorList>
    </citation>
    <scope>NUCLEOTIDE SEQUENCE</scope>
    <source>
        <strain evidence="2">NIES-3786</strain>
    </source>
</reference>
<gene>
    <name evidence="2" type="ORF">Vretifemale_9256</name>
</gene>
<evidence type="ECO:0000313" key="3">
    <source>
        <dbReference type="Proteomes" id="UP000747110"/>
    </source>
</evidence>
<feature type="compositionally biased region" description="Low complexity" evidence="1">
    <location>
        <begin position="241"/>
        <end position="267"/>
    </location>
</feature>
<proteinExistence type="predicted"/>
<feature type="non-terminal residue" evidence="2">
    <location>
        <position position="1"/>
    </location>
</feature>
<evidence type="ECO:0000313" key="2">
    <source>
        <dbReference type="EMBL" id="GIL80056.1"/>
    </source>
</evidence>
<feature type="compositionally biased region" description="Basic and acidic residues" evidence="1">
    <location>
        <begin position="220"/>
        <end position="229"/>
    </location>
</feature>
<protein>
    <submittedName>
        <fullName evidence="2">Uncharacterized protein</fullName>
    </submittedName>
</protein>
<evidence type="ECO:0000256" key="1">
    <source>
        <dbReference type="SAM" id="MobiDB-lite"/>
    </source>
</evidence>
<feature type="compositionally biased region" description="Low complexity" evidence="1">
    <location>
        <begin position="14"/>
        <end position="36"/>
    </location>
</feature>
<accession>A0A8J4FKF1</accession>
<dbReference type="OrthoDB" id="538646at2759"/>
<feature type="compositionally biased region" description="Low complexity" evidence="1">
    <location>
        <begin position="338"/>
        <end position="355"/>
    </location>
</feature>
<keyword evidence="3" id="KW-1185">Reference proteome</keyword>
<comment type="caution">
    <text evidence="2">The sequence shown here is derived from an EMBL/GenBank/DDBJ whole genome shotgun (WGS) entry which is preliminary data.</text>
</comment>
<feature type="region of interest" description="Disordered" evidence="1">
    <location>
        <begin position="1"/>
        <end position="47"/>
    </location>
</feature>
<feature type="compositionally biased region" description="Basic and acidic residues" evidence="1">
    <location>
        <begin position="374"/>
        <end position="384"/>
    </location>
</feature>
<name>A0A8J4FKF1_9CHLO</name>
<feature type="compositionally biased region" description="Gly residues" evidence="1">
    <location>
        <begin position="37"/>
        <end position="46"/>
    </location>
</feature>
<feature type="region of interest" description="Disordered" evidence="1">
    <location>
        <begin position="212"/>
        <end position="384"/>
    </location>
</feature>